<evidence type="ECO:0000259" key="1">
    <source>
        <dbReference type="Pfam" id="PF00501"/>
    </source>
</evidence>
<dbReference type="InterPro" id="IPR042099">
    <property type="entry name" value="ANL_N_sf"/>
</dbReference>
<dbReference type="PANTHER" id="PTHR43767:SF1">
    <property type="entry name" value="NONRIBOSOMAL PEPTIDE SYNTHASE PES1 (EUROFUNG)-RELATED"/>
    <property type="match status" value="1"/>
</dbReference>
<dbReference type="RefSeq" id="WP_061258078.1">
    <property type="nucleotide sequence ID" value="NZ_JBFALK010000010.1"/>
</dbReference>
<dbReference type="EMBL" id="JBFALK010000010">
    <property type="protein sequence ID" value="MEV0970829.1"/>
    <property type="molecule type" value="Genomic_DNA"/>
</dbReference>
<dbReference type="Pfam" id="PF13193">
    <property type="entry name" value="AMP-binding_C"/>
    <property type="match status" value="1"/>
</dbReference>
<evidence type="ECO:0000313" key="4">
    <source>
        <dbReference type="Proteomes" id="UP001551675"/>
    </source>
</evidence>
<accession>A0ABV3GGZ1</accession>
<dbReference type="InterPro" id="IPR025110">
    <property type="entry name" value="AMP-bd_C"/>
</dbReference>
<dbReference type="InterPro" id="IPR050237">
    <property type="entry name" value="ATP-dep_AMP-bd_enzyme"/>
</dbReference>
<dbReference type="InterPro" id="IPR000873">
    <property type="entry name" value="AMP-dep_synth/lig_dom"/>
</dbReference>
<dbReference type="PANTHER" id="PTHR43767">
    <property type="entry name" value="LONG-CHAIN-FATTY-ACID--COA LIGASE"/>
    <property type="match status" value="1"/>
</dbReference>
<dbReference type="Gene3D" id="3.30.300.30">
    <property type="match status" value="1"/>
</dbReference>
<dbReference type="PROSITE" id="PS00455">
    <property type="entry name" value="AMP_BINDING"/>
    <property type="match status" value="1"/>
</dbReference>
<dbReference type="Proteomes" id="UP001551675">
    <property type="component" value="Unassembled WGS sequence"/>
</dbReference>
<evidence type="ECO:0000313" key="3">
    <source>
        <dbReference type="EMBL" id="MEV0970829.1"/>
    </source>
</evidence>
<dbReference type="SUPFAM" id="SSF56801">
    <property type="entry name" value="Acetyl-CoA synthetase-like"/>
    <property type="match status" value="1"/>
</dbReference>
<reference evidence="3 4" key="1">
    <citation type="submission" date="2024-06" db="EMBL/GenBank/DDBJ databases">
        <title>The Natural Products Discovery Center: Release of the First 8490 Sequenced Strains for Exploring Actinobacteria Biosynthetic Diversity.</title>
        <authorList>
            <person name="Kalkreuter E."/>
            <person name="Kautsar S.A."/>
            <person name="Yang D."/>
            <person name="Bader C.D."/>
            <person name="Teijaro C.N."/>
            <person name="Fluegel L."/>
            <person name="Davis C.M."/>
            <person name="Simpson J.R."/>
            <person name="Lauterbach L."/>
            <person name="Steele A.D."/>
            <person name="Gui C."/>
            <person name="Meng S."/>
            <person name="Li G."/>
            <person name="Viehrig K."/>
            <person name="Ye F."/>
            <person name="Su P."/>
            <person name="Kiefer A.F."/>
            <person name="Nichols A."/>
            <person name="Cepeda A.J."/>
            <person name="Yan W."/>
            <person name="Fan B."/>
            <person name="Jiang Y."/>
            <person name="Adhikari A."/>
            <person name="Zheng C.-J."/>
            <person name="Schuster L."/>
            <person name="Cowan T.M."/>
            <person name="Smanski M.J."/>
            <person name="Chevrette M.G."/>
            <person name="De Carvalho L.P.S."/>
            <person name="Shen B."/>
        </authorList>
    </citation>
    <scope>NUCLEOTIDE SEQUENCE [LARGE SCALE GENOMIC DNA]</scope>
    <source>
        <strain evidence="3 4">NPDC050100</strain>
    </source>
</reference>
<feature type="domain" description="AMP-dependent synthetase/ligase" evidence="1">
    <location>
        <begin position="12"/>
        <end position="365"/>
    </location>
</feature>
<protein>
    <submittedName>
        <fullName evidence="3">AMP-binding protein</fullName>
    </submittedName>
</protein>
<proteinExistence type="predicted"/>
<dbReference type="Gene3D" id="3.40.50.12780">
    <property type="entry name" value="N-terminal domain of ligase-like"/>
    <property type="match status" value="1"/>
</dbReference>
<dbReference type="Pfam" id="PF00501">
    <property type="entry name" value="AMP-binding"/>
    <property type="match status" value="1"/>
</dbReference>
<dbReference type="InterPro" id="IPR045851">
    <property type="entry name" value="AMP-bd_C_sf"/>
</dbReference>
<gene>
    <name evidence="3" type="ORF">AB0I59_19525</name>
</gene>
<dbReference type="InterPro" id="IPR020845">
    <property type="entry name" value="AMP-binding_CS"/>
</dbReference>
<name>A0ABV3GGZ1_MICGL</name>
<organism evidence="3 4">
    <name type="scientific">Microtetraspora glauca</name>
    <dbReference type="NCBI Taxonomy" id="1996"/>
    <lineage>
        <taxon>Bacteria</taxon>
        <taxon>Bacillati</taxon>
        <taxon>Actinomycetota</taxon>
        <taxon>Actinomycetes</taxon>
        <taxon>Streptosporangiales</taxon>
        <taxon>Streptosporangiaceae</taxon>
        <taxon>Microtetraspora</taxon>
    </lineage>
</organism>
<feature type="domain" description="AMP-binding enzyme C-terminal" evidence="2">
    <location>
        <begin position="417"/>
        <end position="487"/>
    </location>
</feature>
<comment type="caution">
    <text evidence="3">The sequence shown here is derived from an EMBL/GenBank/DDBJ whole genome shotgun (WGS) entry which is preliminary data.</text>
</comment>
<evidence type="ECO:0000259" key="2">
    <source>
        <dbReference type="Pfam" id="PF13193"/>
    </source>
</evidence>
<sequence>MRAQLSIAGGVREFAAATPSAVAVIDGDRRLSYAALHDRSSRLANALLSRGLTSGDTVALLLANQLEYPEAAAGLAKAGLVMVPLNPRLTPPEIAFIVEHSRARALIVDVTLADRAETALAAAEPVLVTGDGGTYEAALAAAHGTDPRVPVSENDPFCVAYTSGTTGAPKGVMISHRSRVLTFYASALEWGLGPGRRSIAVAPMYHGAGFAFGYAAVHTGGTVSMLRSWDPEQLLAMIEKDRAQSVFMVPTHAQTIRALGDLTLRRRDLSSLDTLFFNAAALPVPLKEWVLDTFPHVGVHELYGSTEAGIVTNLRPADAGRKAGSVGHPWFMTEVRIVDEAGVAVPAGTAGELFSRSPYLMNGYLRDPGATRACMTDDGFLTSGDIAVSDEEGFIRIVDRKKDLIITGGVNVYPRDVEIAIDECPGVMESAVIGEHDETWGERVVAYVVGETTADEIEARLRPRLAGYKIPKTIRFVPRLPRNSAGKVLKRELRKDV</sequence>
<keyword evidence="4" id="KW-1185">Reference proteome</keyword>